<accession>A0ABU2G3P0</accession>
<dbReference type="PANTHER" id="PTHR35610:SF3">
    <property type="entry name" value="PROTEASOME ASSEMBLY CHAPERONE FAMILY PROTEIN"/>
    <property type="match status" value="1"/>
</dbReference>
<comment type="caution">
    <text evidence="2">The sequence shown here is derived from an EMBL/GenBank/DDBJ whole genome shotgun (WGS) entry which is preliminary data.</text>
</comment>
<evidence type="ECO:0000256" key="1">
    <source>
        <dbReference type="SAM" id="MobiDB-lite"/>
    </source>
</evidence>
<dbReference type="InterPro" id="IPR038389">
    <property type="entry name" value="PSMG2_sf"/>
</dbReference>
<keyword evidence="3" id="KW-1185">Reference proteome</keyword>
<dbReference type="PANTHER" id="PTHR35610">
    <property type="entry name" value="3-ISOPROPYLMALATE DEHYDRATASE-RELATED"/>
    <property type="match status" value="1"/>
</dbReference>
<gene>
    <name evidence="2" type="ORF">NDI79_14670</name>
</gene>
<reference evidence="2 3" key="1">
    <citation type="submission" date="2022-06" db="EMBL/GenBank/DDBJ databases">
        <title>Halogeometricum sp. a new haloarchaeum isolate from saline soil.</title>
        <authorList>
            <person name="Strakova D."/>
            <person name="Galisteo C."/>
            <person name="Sanchez-Porro C."/>
            <person name="Ventosa A."/>
        </authorList>
    </citation>
    <scope>NUCLEOTIDE SEQUENCE [LARGE SCALE GENOMIC DNA]</scope>
    <source>
        <strain evidence="3">S3BR25-2</strain>
    </source>
</reference>
<feature type="region of interest" description="Disordered" evidence="1">
    <location>
        <begin position="233"/>
        <end position="253"/>
    </location>
</feature>
<dbReference type="SUPFAM" id="SSF159659">
    <property type="entry name" value="Cgl1923-like"/>
    <property type="match status" value="1"/>
</dbReference>
<name>A0ABU2G3P0_9EURY</name>
<dbReference type="EMBL" id="JAMQOQ010000004">
    <property type="protein sequence ID" value="MDS0295412.1"/>
    <property type="molecule type" value="Genomic_DNA"/>
</dbReference>
<proteinExistence type="predicted"/>
<evidence type="ECO:0000313" key="2">
    <source>
        <dbReference type="EMBL" id="MDS0295412.1"/>
    </source>
</evidence>
<evidence type="ECO:0000313" key="3">
    <source>
        <dbReference type="Proteomes" id="UP001254813"/>
    </source>
</evidence>
<organism evidence="2 3">
    <name type="scientific">Halogeometricum luteum</name>
    <dbReference type="NCBI Taxonomy" id="2950537"/>
    <lineage>
        <taxon>Archaea</taxon>
        <taxon>Methanobacteriati</taxon>
        <taxon>Methanobacteriota</taxon>
        <taxon>Stenosarchaea group</taxon>
        <taxon>Halobacteria</taxon>
        <taxon>Halobacteriales</taxon>
        <taxon>Haloferacaceae</taxon>
        <taxon>Halogeometricum</taxon>
    </lineage>
</organism>
<dbReference type="Pfam" id="PF09754">
    <property type="entry name" value="PAC2"/>
    <property type="match status" value="1"/>
</dbReference>
<protein>
    <submittedName>
        <fullName evidence="2">PAC2 family protein</fullName>
    </submittedName>
</protein>
<dbReference type="RefSeq" id="WP_310929313.1">
    <property type="nucleotide sequence ID" value="NZ_JAMQOQ010000004.1"/>
</dbReference>
<dbReference type="Gene3D" id="3.40.50.10900">
    <property type="entry name" value="PAC-like subunit"/>
    <property type="match status" value="1"/>
</dbReference>
<dbReference type="Proteomes" id="UP001254813">
    <property type="component" value="Unassembled WGS sequence"/>
</dbReference>
<dbReference type="InterPro" id="IPR019151">
    <property type="entry name" value="Proteasome_assmbl_chaperone_2"/>
</dbReference>
<sequence length="253" mass="27537">MSTTVSFEFDVTDKTEMGSRLVVGTAFPGMVGLSAVDYLVAHSESAQVGQVTARGLTDVTPFTDGVPRYPMRLYDVPEFDMTVLTSELFLPVGVGEPFSDALVAFANERGIEEITVVYGVPFPHGPEEHAVFYVATEEYRAGHLAETDIPPLGGGFFDGFLGELMLRGLGAESPPVGALVTPAHPPGPDLDAAIRVLEAVEELYGVAIDEAELRQRAEELRRQYQELADRMQTLEDGDLSASGRDYPEDRMFM</sequence>